<evidence type="ECO:0000256" key="1">
    <source>
        <dbReference type="SAM" id="MobiDB-lite"/>
    </source>
</evidence>
<feature type="region of interest" description="Disordered" evidence="1">
    <location>
        <begin position="61"/>
        <end position="81"/>
    </location>
</feature>
<keyword evidence="3" id="KW-1185">Reference proteome</keyword>
<comment type="caution">
    <text evidence="2">The sequence shown here is derived from an EMBL/GenBank/DDBJ whole genome shotgun (WGS) entry which is preliminary data.</text>
</comment>
<proteinExistence type="predicted"/>
<dbReference type="Proteomes" id="UP001301958">
    <property type="component" value="Unassembled WGS sequence"/>
</dbReference>
<evidence type="ECO:0000313" key="3">
    <source>
        <dbReference type="Proteomes" id="UP001301958"/>
    </source>
</evidence>
<accession>A0AAN7GND6</accession>
<evidence type="ECO:0000313" key="2">
    <source>
        <dbReference type="EMBL" id="KAK4223096.1"/>
    </source>
</evidence>
<gene>
    <name evidence="2" type="ORF">QBC38DRAFT_517753</name>
</gene>
<reference evidence="2" key="1">
    <citation type="journal article" date="2023" name="Mol. Phylogenet. Evol.">
        <title>Genome-scale phylogeny and comparative genomics of the fungal order Sordariales.</title>
        <authorList>
            <person name="Hensen N."/>
            <person name="Bonometti L."/>
            <person name="Westerberg I."/>
            <person name="Brannstrom I.O."/>
            <person name="Guillou S."/>
            <person name="Cros-Aarteil S."/>
            <person name="Calhoun S."/>
            <person name="Haridas S."/>
            <person name="Kuo A."/>
            <person name="Mondo S."/>
            <person name="Pangilinan J."/>
            <person name="Riley R."/>
            <person name="LaButti K."/>
            <person name="Andreopoulos B."/>
            <person name="Lipzen A."/>
            <person name="Chen C."/>
            <person name="Yan M."/>
            <person name="Daum C."/>
            <person name="Ng V."/>
            <person name="Clum A."/>
            <person name="Steindorff A."/>
            <person name="Ohm R.A."/>
            <person name="Martin F."/>
            <person name="Silar P."/>
            <person name="Natvig D.O."/>
            <person name="Lalanne C."/>
            <person name="Gautier V."/>
            <person name="Ament-Velasquez S.L."/>
            <person name="Kruys A."/>
            <person name="Hutchinson M.I."/>
            <person name="Powell A.J."/>
            <person name="Barry K."/>
            <person name="Miller A.N."/>
            <person name="Grigoriev I.V."/>
            <person name="Debuchy R."/>
            <person name="Gladieux P."/>
            <person name="Hiltunen Thoren M."/>
            <person name="Johannesson H."/>
        </authorList>
    </citation>
    <scope>NUCLEOTIDE SEQUENCE</scope>
    <source>
        <strain evidence="2">CBS 990.96</strain>
    </source>
</reference>
<dbReference type="EMBL" id="MU865440">
    <property type="protein sequence ID" value="KAK4223096.1"/>
    <property type="molecule type" value="Genomic_DNA"/>
</dbReference>
<reference evidence="2" key="2">
    <citation type="submission" date="2023-05" db="EMBL/GenBank/DDBJ databases">
        <authorList>
            <consortium name="Lawrence Berkeley National Laboratory"/>
            <person name="Steindorff A."/>
            <person name="Hensen N."/>
            <person name="Bonometti L."/>
            <person name="Westerberg I."/>
            <person name="Brannstrom I.O."/>
            <person name="Guillou S."/>
            <person name="Cros-Aarteil S."/>
            <person name="Calhoun S."/>
            <person name="Haridas S."/>
            <person name="Kuo A."/>
            <person name="Mondo S."/>
            <person name="Pangilinan J."/>
            <person name="Riley R."/>
            <person name="Labutti K."/>
            <person name="Andreopoulos B."/>
            <person name="Lipzen A."/>
            <person name="Chen C."/>
            <person name="Yanf M."/>
            <person name="Daum C."/>
            <person name="Ng V."/>
            <person name="Clum A."/>
            <person name="Ohm R."/>
            <person name="Martin F."/>
            <person name="Silar P."/>
            <person name="Natvig D."/>
            <person name="Lalanne C."/>
            <person name="Gautier V."/>
            <person name="Ament-Velasquez S.L."/>
            <person name="Kruys A."/>
            <person name="Hutchinson M.I."/>
            <person name="Powell A.J."/>
            <person name="Barry K."/>
            <person name="Miller A.N."/>
            <person name="Grigoriev I.V."/>
            <person name="Debuchy R."/>
            <person name="Gladieux P."/>
            <person name="Thoren M.H."/>
            <person name="Johannesson H."/>
        </authorList>
    </citation>
    <scope>NUCLEOTIDE SEQUENCE</scope>
    <source>
        <strain evidence="2">CBS 990.96</strain>
    </source>
</reference>
<dbReference type="AlphaFoldDB" id="A0AAN7GND6"/>
<sequence>MAGFFRPPTDGKGTMEGKGLEKTFLSSGFNQIKHTHSQPRVIFVLQHPWVRAVAGHLSRSKAYNHTKTLPQTPERRSEPSRVIKMATSNWAGQTMNPFAIAACKTGNGYCLLNESSTVPRVPKDGLNKIPTPRFETSDTICCGGHYSNTPGVAPGSTDQGQPQPFNFPADGTCADHFVHLGLKSGEINKSGERFCAFFRRCGILEIAFGIARNAAFNHIVAEEGQVQDQRTAKESPQPRDSGVYFRFYALSDAVHNWMKMLRLETAGGQTQDMEENTSFSINNFTNGEVTVVGCLNADGESMVIIASLGPETLLLRQASISANTEEWHQQPRNTAISINRPWTNLYSSRKSTSRMYFALPVGSTGPMQPIIHQEEGSLRNRRSHHSATCPVPSTSICCLTRAKFLDLGMEETARILLAQALSGPVNDGLLYRYRHELEEPPVAMPDVRELL</sequence>
<organism evidence="2 3">
    <name type="scientific">Podospora fimiseda</name>
    <dbReference type="NCBI Taxonomy" id="252190"/>
    <lineage>
        <taxon>Eukaryota</taxon>
        <taxon>Fungi</taxon>
        <taxon>Dikarya</taxon>
        <taxon>Ascomycota</taxon>
        <taxon>Pezizomycotina</taxon>
        <taxon>Sordariomycetes</taxon>
        <taxon>Sordariomycetidae</taxon>
        <taxon>Sordariales</taxon>
        <taxon>Podosporaceae</taxon>
        <taxon>Podospora</taxon>
    </lineage>
</organism>
<name>A0AAN7GND6_9PEZI</name>
<protein>
    <submittedName>
        <fullName evidence="2">Uncharacterized protein</fullName>
    </submittedName>
</protein>